<dbReference type="PANTHER" id="PTHR31066:SF47">
    <property type="entry name" value="PB1 DOMAIN-CONTAINING PROTEIN"/>
    <property type="match status" value="1"/>
</dbReference>
<evidence type="ECO:0000256" key="1">
    <source>
        <dbReference type="SAM" id="MobiDB-lite"/>
    </source>
</evidence>
<dbReference type="InterPro" id="IPR053198">
    <property type="entry name" value="Gynoecium_Dev_Regulator"/>
</dbReference>
<organism evidence="3 4">
    <name type="scientific">Castilleja foliolosa</name>
    <dbReference type="NCBI Taxonomy" id="1961234"/>
    <lineage>
        <taxon>Eukaryota</taxon>
        <taxon>Viridiplantae</taxon>
        <taxon>Streptophyta</taxon>
        <taxon>Embryophyta</taxon>
        <taxon>Tracheophyta</taxon>
        <taxon>Spermatophyta</taxon>
        <taxon>Magnoliopsida</taxon>
        <taxon>eudicotyledons</taxon>
        <taxon>Gunneridae</taxon>
        <taxon>Pentapetalae</taxon>
        <taxon>asterids</taxon>
        <taxon>lamiids</taxon>
        <taxon>Lamiales</taxon>
        <taxon>Orobanchaceae</taxon>
        <taxon>Pedicularideae</taxon>
        <taxon>Castillejinae</taxon>
        <taxon>Castilleja</taxon>
    </lineage>
</organism>
<dbReference type="CDD" id="cd06410">
    <property type="entry name" value="PB1_UP2"/>
    <property type="match status" value="1"/>
</dbReference>
<dbReference type="AlphaFoldDB" id="A0ABD3BUC7"/>
<proteinExistence type="predicted"/>
<evidence type="ECO:0000313" key="4">
    <source>
        <dbReference type="Proteomes" id="UP001632038"/>
    </source>
</evidence>
<dbReference type="InterPro" id="IPR000270">
    <property type="entry name" value="PB1_dom"/>
</dbReference>
<feature type="compositionally biased region" description="Low complexity" evidence="1">
    <location>
        <begin position="1"/>
        <end position="21"/>
    </location>
</feature>
<dbReference type="Gene3D" id="3.10.20.90">
    <property type="entry name" value="Phosphatidylinositol 3-kinase Catalytic Subunit, Chain A, domain 1"/>
    <property type="match status" value="1"/>
</dbReference>
<accession>A0ABD3BUC7</accession>
<dbReference type="Proteomes" id="UP001632038">
    <property type="component" value="Unassembled WGS sequence"/>
</dbReference>
<dbReference type="PANTHER" id="PTHR31066">
    <property type="entry name" value="OS05G0427100 PROTEIN-RELATED"/>
    <property type="match status" value="1"/>
</dbReference>
<dbReference type="SUPFAM" id="SSF54277">
    <property type="entry name" value="CAD &amp; PB1 domains"/>
    <property type="match status" value="1"/>
</dbReference>
<keyword evidence="4" id="KW-1185">Reference proteome</keyword>
<sequence length="271" mass="30046">MSMYGASTVSRPSSASAPSSPQNRVKFLCSHGGRILPRHGSTDCLLKYVGGETRVISVSRDVSFPELMKKLTYLIDGEMVLKYQVVSEDLDTLVSVKSEVDLRHMIDEINLYELAGSPRLRAFLFPVKPCSQVSSASSSPRSAASHTSDAINNTINMLKAQSSPSIFNMNPNMYGPQQFNSHNYGHQLHPQYNNYQRVDPQRNGGPERLVPVGQVGPGDGMRPHVDPISQHYYNGARQNHGGRCYSQCMHGNRRSIEKTWGMSSVPSSPRY</sequence>
<feature type="region of interest" description="Disordered" evidence="1">
    <location>
        <begin position="1"/>
        <end position="22"/>
    </location>
</feature>
<reference evidence="4" key="1">
    <citation type="journal article" date="2024" name="IScience">
        <title>Strigolactones Initiate the Formation of Haustorium-like Structures in Castilleja.</title>
        <authorList>
            <person name="Buerger M."/>
            <person name="Peterson D."/>
            <person name="Chory J."/>
        </authorList>
    </citation>
    <scope>NUCLEOTIDE SEQUENCE [LARGE SCALE GENOMIC DNA]</scope>
</reference>
<protein>
    <recommendedName>
        <fullName evidence="2">PB1 domain-containing protein</fullName>
    </recommendedName>
</protein>
<feature type="domain" description="PB1" evidence="2">
    <location>
        <begin position="41"/>
        <end position="127"/>
    </location>
</feature>
<name>A0ABD3BUC7_9LAMI</name>
<dbReference type="EMBL" id="JAVIJP010000066">
    <property type="protein sequence ID" value="KAL3620809.1"/>
    <property type="molecule type" value="Genomic_DNA"/>
</dbReference>
<gene>
    <name evidence="3" type="ORF">CASFOL_035721</name>
</gene>
<dbReference type="Pfam" id="PF00564">
    <property type="entry name" value="PB1"/>
    <property type="match status" value="1"/>
</dbReference>
<dbReference type="SMART" id="SM00666">
    <property type="entry name" value="PB1"/>
    <property type="match status" value="1"/>
</dbReference>
<evidence type="ECO:0000259" key="2">
    <source>
        <dbReference type="SMART" id="SM00666"/>
    </source>
</evidence>
<comment type="caution">
    <text evidence="3">The sequence shown here is derived from an EMBL/GenBank/DDBJ whole genome shotgun (WGS) entry which is preliminary data.</text>
</comment>
<evidence type="ECO:0000313" key="3">
    <source>
        <dbReference type="EMBL" id="KAL3620809.1"/>
    </source>
</evidence>